<name>A0ABQ2EGQ3_9DEIO</name>
<protein>
    <submittedName>
        <fullName evidence="1">Uncharacterized protein</fullName>
    </submittedName>
</protein>
<accession>A0ABQ2EGQ3</accession>
<reference evidence="2" key="1">
    <citation type="journal article" date="2019" name="Int. J. Syst. Evol. Microbiol.">
        <title>The Global Catalogue of Microorganisms (GCM) 10K type strain sequencing project: providing services to taxonomists for standard genome sequencing and annotation.</title>
        <authorList>
            <consortium name="The Broad Institute Genomics Platform"/>
            <consortium name="The Broad Institute Genome Sequencing Center for Infectious Disease"/>
            <person name="Wu L."/>
            <person name="Ma J."/>
        </authorList>
    </citation>
    <scope>NUCLEOTIDE SEQUENCE [LARGE SCALE GENOMIC DNA]</scope>
    <source>
        <strain evidence="2">JCM 30331</strain>
    </source>
</reference>
<dbReference type="Proteomes" id="UP000647587">
    <property type="component" value="Unassembled WGS sequence"/>
</dbReference>
<evidence type="ECO:0000313" key="1">
    <source>
        <dbReference type="EMBL" id="GGK11865.1"/>
    </source>
</evidence>
<proteinExistence type="predicted"/>
<evidence type="ECO:0000313" key="2">
    <source>
        <dbReference type="Proteomes" id="UP000647587"/>
    </source>
</evidence>
<sequence>MLVLEDRDLAGRGVTAVDDQLRGLVHVRERRLGTRQQGPQLQGVISQDGVDPVGDTLAFPGPQIPIDTCVIWEQLTLRLCHRFGDLKG</sequence>
<comment type="caution">
    <text evidence="1">The sequence shown here is derived from an EMBL/GenBank/DDBJ whole genome shotgun (WGS) entry which is preliminary data.</text>
</comment>
<keyword evidence="2" id="KW-1185">Reference proteome</keyword>
<dbReference type="EMBL" id="BMPP01000001">
    <property type="protein sequence ID" value="GGK11865.1"/>
    <property type="molecule type" value="Genomic_DNA"/>
</dbReference>
<organism evidence="1 2">
    <name type="scientific">Deinococcus malanensis</name>
    <dbReference type="NCBI Taxonomy" id="1706855"/>
    <lineage>
        <taxon>Bacteria</taxon>
        <taxon>Thermotogati</taxon>
        <taxon>Deinococcota</taxon>
        <taxon>Deinococci</taxon>
        <taxon>Deinococcales</taxon>
        <taxon>Deinococcaceae</taxon>
        <taxon>Deinococcus</taxon>
    </lineage>
</organism>
<gene>
    <name evidence="1" type="ORF">GCM10008955_01380</name>
</gene>